<sequence>DETRSPLFLQKPLLLGLYKSLNLSNKQDLRSLPCGNMRHLTLLCVVMLVSMKKSKLSKLKLVRLKDFLIRQRCLVDSACLSSDKQFVQVLELAHNPLTSPPAQAYAEKEQRCYRPPSLHYEDRRGKTRPLPAWY</sequence>
<dbReference type="EMBL" id="MU825708">
    <property type="protein sequence ID" value="KAJ7388045.1"/>
    <property type="molecule type" value="Genomic_DNA"/>
</dbReference>
<proteinExistence type="predicted"/>
<accession>A0A9W9ZV13</accession>
<feature type="non-terminal residue" evidence="1">
    <location>
        <position position="1"/>
    </location>
</feature>
<protein>
    <submittedName>
        <fullName evidence="1">Uncharacterized protein</fullName>
    </submittedName>
</protein>
<organism evidence="1 2">
    <name type="scientific">Desmophyllum pertusum</name>
    <dbReference type="NCBI Taxonomy" id="174260"/>
    <lineage>
        <taxon>Eukaryota</taxon>
        <taxon>Metazoa</taxon>
        <taxon>Cnidaria</taxon>
        <taxon>Anthozoa</taxon>
        <taxon>Hexacorallia</taxon>
        <taxon>Scleractinia</taxon>
        <taxon>Caryophylliina</taxon>
        <taxon>Caryophylliidae</taxon>
        <taxon>Desmophyllum</taxon>
    </lineage>
</organism>
<dbReference type="AlphaFoldDB" id="A0A9W9ZV13"/>
<evidence type="ECO:0000313" key="2">
    <source>
        <dbReference type="Proteomes" id="UP001163046"/>
    </source>
</evidence>
<comment type="caution">
    <text evidence="1">The sequence shown here is derived from an EMBL/GenBank/DDBJ whole genome shotgun (WGS) entry which is preliminary data.</text>
</comment>
<name>A0A9W9ZV13_9CNID</name>
<evidence type="ECO:0000313" key="1">
    <source>
        <dbReference type="EMBL" id="KAJ7388045.1"/>
    </source>
</evidence>
<dbReference type="Proteomes" id="UP001163046">
    <property type="component" value="Unassembled WGS sequence"/>
</dbReference>
<keyword evidence="2" id="KW-1185">Reference proteome</keyword>
<gene>
    <name evidence="1" type="ORF">OS493_040203</name>
</gene>
<reference evidence="1" key="1">
    <citation type="submission" date="2023-01" db="EMBL/GenBank/DDBJ databases">
        <title>Genome assembly of the deep-sea coral Lophelia pertusa.</title>
        <authorList>
            <person name="Herrera S."/>
            <person name="Cordes E."/>
        </authorList>
    </citation>
    <scope>NUCLEOTIDE SEQUENCE</scope>
    <source>
        <strain evidence="1">USNM1676648</strain>
        <tissue evidence="1">Polyp</tissue>
    </source>
</reference>